<dbReference type="SMART" id="SM00304">
    <property type="entry name" value="HAMP"/>
    <property type="match status" value="1"/>
</dbReference>
<evidence type="ECO:0000256" key="7">
    <source>
        <dbReference type="ARBA" id="ARBA00022679"/>
    </source>
</evidence>
<keyword evidence="19" id="KW-1185">Reference proteome</keyword>
<evidence type="ECO:0000256" key="9">
    <source>
        <dbReference type="ARBA" id="ARBA00022741"/>
    </source>
</evidence>
<accession>A0A5J6MZ14</accession>
<keyword evidence="4" id="KW-1003">Cell membrane</keyword>
<dbReference type="CDD" id="cd00082">
    <property type="entry name" value="HisKA"/>
    <property type="match status" value="1"/>
</dbReference>
<dbReference type="RefSeq" id="WP_151117352.1">
    <property type="nucleotide sequence ID" value="NZ_CP042582.1"/>
</dbReference>
<dbReference type="PROSITE" id="PS50885">
    <property type="entry name" value="HAMP"/>
    <property type="match status" value="1"/>
</dbReference>
<dbReference type="SUPFAM" id="SSF55874">
    <property type="entry name" value="ATPase domain of HSP90 chaperone/DNA topoisomerase II/histidine kinase"/>
    <property type="match status" value="1"/>
</dbReference>
<keyword evidence="12 15" id="KW-1133">Transmembrane helix</keyword>
<keyword evidence="5" id="KW-0997">Cell inner membrane</keyword>
<dbReference type="Pfam" id="PF02518">
    <property type="entry name" value="HATPase_c"/>
    <property type="match status" value="1"/>
</dbReference>
<dbReference type="KEGG" id="hadh:FRZ61_21330"/>
<dbReference type="GO" id="GO:0005886">
    <property type="term" value="C:plasma membrane"/>
    <property type="evidence" value="ECO:0007669"/>
    <property type="project" value="UniProtKB-SubCell"/>
</dbReference>
<evidence type="ECO:0000256" key="3">
    <source>
        <dbReference type="ARBA" id="ARBA00012438"/>
    </source>
</evidence>
<dbReference type="EMBL" id="CP042582">
    <property type="protein sequence ID" value="QEX22203.1"/>
    <property type="molecule type" value="Genomic_DNA"/>
</dbReference>
<dbReference type="OrthoDB" id="9804645at2"/>
<dbReference type="PROSITE" id="PS50109">
    <property type="entry name" value="HIS_KIN"/>
    <property type="match status" value="1"/>
</dbReference>
<gene>
    <name evidence="18" type="ORF">FRZ61_21330</name>
</gene>
<dbReference type="CDD" id="cd06225">
    <property type="entry name" value="HAMP"/>
    <property type="match status" value="1"/>
</dbReference>
<feature type="domain" description="Histidine kinase" evidence="16">
    <location>
        <begin position="275"/>
        <end position="474"/>
    </location>
</feature>
<dbReference type="InterPro" id="IPR050980">
    <property type="entry name" value="2C_sensor_his_kinase"/>
</dbReference>
<dbReference type="GO" id="GO:0000155">
    <property type="term" value="F:phosphorelay sensor kinase activity"/>
    <property type="evidence" value="ECO:0007669"/>
    <property type="project" value="InterPro"/>
</dbReference>
<dbReference type="SMART" id="SM00387">
    <property type="entry name" value="HATPase_c"/>
    <property type="match status" value="1"/>
</dbReference>
<evidence type="ECO:0000259" key="17">
    <source>
        <dbReference type="PROSITE" id="PS50885"/>
    </source>
</evidence>
<dbReference type="Pfam" id="PF00672">
    <property type="entry name" value="HAMP"/>
    <property type="match status" value="1"/>
</dbReference>
<evidence type="ECO:0000256" key="14">
    <source>
        <dbReference type="ARBA" id="ARBA00023136"/>
    </source>
</evidence>
<name>A0A5J6MZ14_9PROT</name>
<dbReference type="InterPro" id="IPR003594">
    <property type="entry name" value="HATPase_dom"/>
</dbReference>
<evidence type="ECO:0000259" key="16">
    <source>
        <dbReference type="PROSITE" id="PS50109"/>
    </source>
</evidence>
<dbReference type="InterPro" id="IPR003660">
    <property type="entry name" value="HAMP_dom"/>
</dbReference>
<comment type="catalytic activity">
    <reaction evidence="1">
        <text>ATP + protein L-histidine = ADP + protein N-phospho-L-histidine.</text>
        <dbReference type="EC" id="2.7.13.3"/>
    </reaction>
</comment>
<feature type="transmembrane region" description="Helical" evidence="15">
    <location>
        <begin position="195"/>
        <end position="214"/>
    </location>
</feature>
<protein>
    <recommendedName>
        <fullName evidence="3">histidine kinase</fullName>
        <ecNumber evidence="3">2.7.13.3</ecNumber>
    </recommendedName>
</protein>
<dbReference type="PRINTS" id="PR00344">
    <property type="entry name" value="BCTRLSENSOR"/>
</dbReference>
<dbReference type="CDD" id="cd00075">
    <property type="entry name" value="HATPase"/>
    <property type="match status" value="1"/>
</dbReference>
<comment type="subcellular location">
    <subcellularLocation>
        <location evidence="2">Cell inner membrane</location>
        <topology evidence="2">Multi-pass membrane protein</topology>
    </subcellularLocation>
</comment>
<dbReference type="Gene3D" id="3.30.565.10">
    <property type="entry name" value="Histidine kinase-like ATPase, C-terminal domain"/>
    <property type="match status" value="1"/>
</dbReference>
<keyword evidence="10" id="KW-0418">Kinase</keyword>
<keyword evidence="13" id="KW-0902">Two-component regulatory system</keyword>
<keyword evidence="8 15" id="KW-0812">Transmembrane</keyword>
<dbReference type="InterPro" id="IPR003661">
    <property type="entry name" value="HisK_dim/P_dom"/>
</dbReference>
<evidence type="ECO:0000256" key="10">
    <source>
        <dbReference type="ARBA" id="ARBA00022777"/>
    </source>
</evidence>
<feature type="transmembrane region" description="Helical" evidence="15">
    <location>
        <begin position="21"/>
        <end position="39"/>
    </location>
</feature>
<organism evidence="18 19">
    <name type="scientific">Hypericibacter adhaerens</name>
    <dbReference type="NCBI Taxonomy" id="2602016"/>
    <lineage>
        <taxon>Bacteria</taxon>
        <taxon>Pseudomonadati</taxon>
        <taxon>Pseudomonadota</taxon>
        <taxon>Alphaproteobacteria</taxon>
        <taxon>Rhodospirillales</taxon>
        <taxon>Dongiaceae</taxon>
        <taxon>Hypericibacter</taxon>
    </lineage>
</organism>
<reference evidence="18 19" key="1">
    <citation type="submission" date="2019-08" db="EMBL/GenBank/DDBJ databases">
        <title>Hyperibacter terrae gen. nov., sp. nov. and Hyperibacter viscosus sp. nov., two new members in the family Rhodospirillaceae isolated from the rhizosphere of Hypericum perforatum.</title>
        <authorList>
            <person name="Noviana Z."/>
        </authorList>
    </citation>
    <scope>NUCLEOTIDE SEQUENCE [LARGE SCALE GENOMIC DNA]</scope>
    <source>
        <strain evidence="18 19">R5959</strain>
    </source>
</reference>
<evidence type="ECO:0000256" key="13">
    <source>
        <dbReference type="ARBA" id="ARBA00023012"/>
    </source>
</evidence>
<feature type="domain" description="HAMP" evidence="17">
    <location>
        <begin position="215"/>
        <end position="267"/>
    </location>
</feature>
<evidence type="ECO:0000256" key="12">
    <source>
        <dbReference type="ARBA" id="ARBA00022989"/>
    </source>
</evidence>
<dbReference type="Pfam" id="PF00512">
    <property type="entry name" value="HisKA"/>
    <property type="match status" value="1"/>
</dbReference>
<dbReference type="SMART" id="SM00388">
    <property type="entry name" value="HisKA"/>
    <property type="match status" value="1"/>
</dbReference>
<evidence type="ECO:0000256" key="11">
    <source>
        <dbReference type="ARBA" id="ARBA00022840"/>
    </source>
</evidence>
<evidence type="ECO:0000256" key="1">
    <source>
        <dbReference type="ARBA" id="ARBA00000085"/>
    </source>
</evidence>
<dbReference type="InterPro" id="IPR036097">
    <property type="entry name" value="HisK_dim/P_sf"/>
</dbReference>
<evidence type="ECO:0000256" key="15">
    <source>
        <dbReference type="SAM" id="Phobius"/>
    </source>
</evidence>
<dbReference type="PANTHER" id="PTHR44936">
    <property type="entry name" value="SENSOR PROTEIN CREC"/>
    <property type="match status" value="1"/>
</dbReference>
<keyword evidence="11" id="KW-0067">ATP-binding</keyword>
<keyword evidence="7" id="KW-0808">Transferase</keyword>
<sequence>MIGSRRFKLPDRIAARIALTILLALLATQSINLLLFLAFRPPPPQAFSGHWLTDRVKEAAQAVFSAPPAARSARVAALNDQPWLSFDWSPTPRLMGTGGGPPFEVMQALLAKALQGQAQVIEFGIAQPRFPMSLFRRARPMLVPNENAERSLDPAAAEVEWVPGFFRIAIQGNDGTWLEVRAHGQGEGWRPLISLALWLLLAGFVVAGLSLWAARALIRPLRRLAEGATQFSTNLASPAVEVGGPSEVRLIGQTFNEMQARLRRFVEHRTHMLAAISHDLRTPLTRLRLRADFVIDVEQRRKMLDDIAEMELMLADTLAFAADEANGEAYRWIDLAALIASLCDDMIDLGHDVSYRGPHRMAFSCQPLAMRRALANLIGNAVTHGGNARVRVHDRDRAIEIVIEDDGPGIPPDQLDQVFQPFYRLEVSRNRRTGGSGLGLAVVRTIIRAHGGEVSLRNADRGGLIASVLLPAVAEDRERRRVS</sequence>
<evidence type="ECO:0000256" key="2">
    <source>
        <dbReference type="ARBA" id="ARBA00004429"/>
    </source>
</evidence>
<proteinExistence type="predicted"/>
<evidence type="ECO:0000313" key="19">
    <source>
        <dbReference type="Proteomes" id="UP000325797"/>
    </source>
</evidence>
<dbReference type="PANTHER" id="PTHR44936:SF5">
    <property type="entry name" value="SENSOR HISTIDINE KINASE ENVZ"/>
    <property type="match status" value="1"/>
</dbReference>
<keyword evidence="9" id="KW-0547">Nucleotide-binding</keyword>
<dbReference type="InterPro" id="IPR036890">
    <property type="entry name" value="HATPase_C_sf"/>
</dbReference>
<dbReference type="InterPro" id="IPR004358">
    <property type="entry name" value="Sig_transdc_His_kin-like_C"/>
</dbReference>
<dbReference type="Gene3D" id="1.10.287.130">
    <property type="match status" value="1"/>
</dbReference>
<evidence type="ECO:0000256" key="6">
    <source>
        <dbReference type="ARBA" id="ARBA00022553"/>
    </source>
</evidence>
<evidence type="ECO:0000256" key="4">
    <source>
        <dbReference type="ARBA" id="ARBA00022475"/>
    </source>
</evidence>
<dbReference type="InterPro" id="IPR005467">
    <property type="entry name" value="His_kinase_dom"/>
</dbReference>
<dbReference type="SUPFAM" id="SSF47384">
    <property type="entry name" value="Homodimeric domain of signal transducing histidine kinase"/>
    <property type="match status" value="1"/>
</dbReference>
<dbReference type="Proteomes" id="UP000325797">
    <property type="component" value="Chromosome"/>
</dbReference>
<evidence type="ECO:0000313" key="18">
    <source>
        <dbReference type="EMBL" id="QEX22203.1"/>
    </source>
</evidence>
<dbReference type="GO" id="GO:0005524">
    <property type="term" value="F:ATP binding"/>
    <property type="evidence" value="ECO:0007669"/>
    <property type="project" value="UniProtKB-KW"/>
</dbReference>
<evidence type="ECO:0000256" key="8">
    <source>
        <dbReference type="ARBA" id="ARBA00022692"/>
    </source>
</evidence>
<keyword evidence="14 15" id="KW-0472">Membrane</keyword>
<dbReference type="EC" id="2.7.13.3" evidence="3"/>
<evidence type="ECO:0000256" key="5">
    <source>
        <dbReference type="ARBA" id="ARBA00022519"/>
    </source>
</evidence>
<keyword evidence="6" id="KW-0597">Phosphoprotein</keyword>
<dbReference type="AlphaFoldDB" id="A0A5J6MZ14"/>